<dbReference type="Proteomes" id="UP000655883">
    <property type="component" value="Segment"/>
</dbReference>
<gene>
    <name evidence="1" type="ORF">EVB97_064</name>
</gene>
<proteinExistence type="predicted"/>
<sequence length="107" mass="11876">MNRRSFLLGLLGTTVSASLPKIPSAPISGDVGMFYCPYIPDLTGMYLSDVPPVTYITSLSQFVSLYGRPTSNVTYVLDLETNKLELENYMEERGYEKVIAESSHGRT</sequence>
<keyword evidence="2" id="KW-1185">Reference proteome</keyword>
<name>A0A7S5R7W9_9CAUD</name>
<dbReference type="EMBL" id="MN988525">
    <property type="protein sequence ID" value="QIG72622.1"/>
    <property type="molecule type" value="Genomic_DNA"/>
</dbReference>
<accession>A0A7S5R7W9</accession>
<protein>
    <submittedName>
        <fullName evidence="1">Uncharacterized protein</fullName>
    </submittedName>
</protein>
<organism evidence="1 2">
    <name type="scientific">Rhizobium phage RHph_Y65</name>
    <dbReference type="NCBI Taxonomy" id="2509785"/>
    <lineage>
        <taxon>Viruses</taxon>
        <taxon>Duplodnaviria</taxon>
        <taxon>Heunggongvirae</taxon>
        <taxon>Uroviricota</taxon>
        <taxon>Caudoviricetes</taxon>
        <taxon>Kleczkowskaviridae</taxon>
        <taxon>Cuauhnahuacvirus</taxon>
        <taxon>Cuauhnahuacvirus Y65</taxon>
    </lineage>
</organism>
<reference evidence="1 2" key="1">
    <citation type="submission" date="2020-01" db="EMBL/GenBank/DDBJ databases">
        <title>Patterns of diversity and host range of bacteriophage communities associated with bean-nodulatin bacteria.</title>
        <authorList>
            <person name="Vann Cauwenberghe J."/>
            <person name="Santamaria R.I."/>
            <person name="Bustos P."/>
            <person name="Juarez S."/>
            <person name="Gonzalez V."/>
        </authorList>
    </citation>
    <scope>NUCLEOTIDE SEQUENCE [LARGE SCALE GENOMIC DNA]</scope>
    <source>
        <strain evidence="2">RHph</strain>
    </source>
</reference>
<evidence type="ECO:0000313" key="2">
    <source>
        <dbReference type="Proteomes" id="UP000655883"/>
    </source>
</evidence>
<evidence type="ECO:0000313" key="1">
    <source>
        <dbReference type="EMBL" id="QIG72622.1"/>
    </source>
</evidence>